<keyword evidence="6" id="KW-1185">Reference proteome</keyword>
<organism evidence="3 5">
    <name type="scientific">Brevibacillus composti</name>
    <dbReference type="NCBI Taxonomy" id="2796470"/>
    <lineage>
        <taxon>Bacteria</taxon>
        <taxon>Bacillati</taxon>
        <taxon>Bacillota</taxon>
        <taxon>Bacilli</taxon>
        <taxon>Bacillales</taxon>
        <taxon>Paenibacillaceae</taxon>
        <taxon>Brevibacillus</taxon>
    </lineage>
</organism>
<evidence type="ECO:0000256" key="1">
    <source>
        <dbReference type="SAM" id="MobiDB-lite"/>
    </source>
</evidence>
<feature type="signal peptide" evidence="2">
    <location>
        <begin position="1"/>
        <end position="27"/>
    </location>
</feature>
<dbReference type="EMBL" id="CP066308">
    <property type="protein sequence ID" value="QQE75773.1"/>
    <property type="molecule type" value="Genomic_DNA"/>
</dbReference>
<protein>
    <recommendedName>
        <fullName evidence="7">Lipoprotein</fullName>
    </recommendedName>
</protein>
<dbReference type="RefSeq" id="WP_198829287.1">
    <property type="nucleotide sequence ID" value="NZ_CP066308.1"/>
</dbReference>
<name>A0A7T5END3_9BACL</name>
<evidence type="ECO:0000313" key="3">
    <source>
        <dbReference type="EMBL" id="QQE75773.1"/>
    </source>
</evidence>
<dbReference type="AlphaFoldDB" id="A0A7T5END3"/>
<sequence length="228" mass="24884">MNHMSRTTIAALSLLLLASTATLSGCAETKANKKETPAQEQPVSNASAPQPSPQEQPPSAAAEQPASEAAPPFDPRGIKVGDKVAGMEVAKAEIVPTTDAEFFVDEANIDFVGEIEVKGTMEFYPQGFEGLDQQVLFTVDETSPFPRMTVSDHPDMKLYEKIKLIFDHPEELSEFGDKPARGEATLLIREYHIRFPGMDEEAHAMVKRIVAKNLKEATAEELKAVGED</sequence>
<gene>
    <name evidence="3" type="ORF">JD108_07835</name>
    <name evidence="4" type="ORF">KDJ56_07515</name>
</gene>
<feature type="compositionally biased region" description="Low complexity" evidence="1">
    <location>
        <begin position="57"/>
        <end position="71"/>
    </location>
</feature>
<evidence type="ECO:0000313" key="6">
    <source>
        <dbReference type="Proteomes" id="UP000677234"/>
    </source>
</evidence>
<keyword evidence="2" id="KW-0732">Signal</keyword>
<dbReference type="Proteomes" id="UP000677234">
    <property type="component" value="Chromosome"/>
</dbReference>
<evidence type="ECO:0000313" key="4">
    <source>
        <dbReference type="EMBL" id="QUO42799.1"/>
    </source>
</evidence>
<evidence type="ECO:0000313" key="5">
    <source>
        <dbReference type="Proteomes" id="UP000595847"/>
    </source>
</evidence>
<feature type="region of interest" description="Disordered" evidence="1">
    <location>
        <begin position="28"/>
        <end position="79"/>
    </location>
</feature>
<dbReference type="Proteomes" id="UP000595847">
    <property type="component" value="Chromosome"/>
</dbReference>
<evidence type="ECO:0000256" key="2">
    <source>
        <dbReference type="SAM" id="SignalP"/>
    </source>
</evidence>
<feature type="chain" id="PRO_5032743609" description="Lipoprotein" evidence="2">
    <location>
        <begin position="28"/>
        <end position="228"/>
    </location>
</feature>
<dbReference type="EMBL" id="CP073708">
    <property type="protein sequence ID" value="QUO42799.1"/>
    <property type="molecule type" value="Genomic_DNA"/>
</dbReference>
<reference evidence="3 5" key="1">
    <citation type="submission" date="2020-12" db="EMBL/GenBank/DDBJ databases">
        <title>strain FJAT-54423T represents a novel species of the genus Brevibacillus.</title>
        <authorList>
            <person name="Tang R."/>
        </authorList>
    </citation>
    <scope>NUCLEOTIDE SEQUENCE [LARGE SCALE GENOMIC DNA]</scope>
    <source>
        <strain evidence="3 5">FJAT-54423</strain>
    </source>
</reference>
<evidence type="ECO:0008006" key="7">
    <source>
        <dbReference type="Google" id="ProtNLM"/>
    </source>
</evidence>
<reference evidence="4" key="2">
    <citation type="submission" date="2021-04" db="EMBL/GenBank/DDBJ databases">
        <title>Brevibacillus composti FJAT-54423, complete genome.</title>
        <authorList>
            <person name="Tang R."/>
        </authorList>
    </citation>
    <scope>NUCLEOTIDE SEQUENCE</scope>
    <source>
        <strain evidence="4">FJAT-54424</strain>
    </source>
</reference>
<dbReference type="KEGG" id="bcop:JD108_07835"/>
<dbReference type="PROSITE" id="PS51257">
    <property type="entry name" value="PROKAR_LIPOPROTEIN"/>
    <property type="match status" value="1"/>
</dbReference>
<accession>A0A7T5END3</accession>
<proteinExistence type="predicted"/>